<sequence>MDIFSPNSVHKLNKYCWDATPCSNDPCLNGGTCTVEGSAFRCSCTPRYTGNSCEEYENCGINSDCVDNTTCPSGIYKLQLTNITEVYCNMEADNGGWIVIQRRLNGEVDFYRDWNSYKYGFGDLDGEFWLGNELIHEITSRGNYMLRVDLEDFEGNHRFATYNTFYVESENSEYAVQMSGYTGTAGYSMSSHNGKQFSTKDRNNIVYATSYVGAWWFGNSYYYSHLNGRYLNGPTKSAGQGIYWTHWKGSYYSLKKSSTMLRKN</sequence>
<dbReference type="Gene3D" id="3.90.215.10">
    <property type="entry name" value="Gamma Fibrinogen, chain A, domain 1"/>
    <property type="match status" value="1"/>
</dbReference>
<evidence type="ECO:0000256" key="1">
    <source>
        <dbReference type="PROSITE-ProRule" id="PRU00076"/>
    </source>
</evidence>
<evidence type="ECO:0000313" key="5">
    <source>
        <dbReference type="Proteomes" id="UP000596742"/>
    </source>
</evidence>
<keyword evidence="1" id="KW-0245">EGF-like domain</keyword>
<dbReference type="InterPro" id="IPR002181">
    <property type="entry name" value="Fibrinogen_a/b/g_C_dom"/>
</dbReference>
<protein>
    <recommendedName>
        <fullName evidence="6">Fibrinogen C-terminal domain-containing protein</fullName>
    </recommendedName>
</protein>
<dbReference type="SMART" id="SM00181">
    <property type="entry name" value="EGF"/>
    <property type="match status" value="1"/>
</dbReference>
<evidence type="ECO:0000259" key="2">
    <source>
        <dbReference type="PROSITE" id="PS50026"/>
    </source>
</evidence>
<dbReference type="CDD" id="cd00087">
    <property type="entry name" value="FReD"/>
    <property type="match status" value="1"/>
</dbReference>
<proteinExistence type="predicted"/>
<organism evidence="4 5">
    <name type="scientific">Mytilus galloprovincialis</name>
    <name type="common">Mediterranean mussel</name>
    <dbReference type="NCBI Taxonomy" id="29158"/>
    <lineage>
        <taxon>Eukaryota</taxon>
        <taxon>Metazoa</taxon>
        <taxon>Spiralia</taxon>
        <taxon>Lophotrochozoa</taxon>
        <taxon>Mollusca</taxon>
        <taxon>Bivalvia</taxon>
        <taxon>Autobranchia</taxon>
        <taxon>Pteriomorphia</taxon>
        <taxon>Mytilida</taxon>
        <taxon>Mytiloidea</taxon>
        <taxon>Mytilidae</taxon>
        <taxon>Mytilinae</taxon>
        <taxon>Mytilus</taxon>
    </lineage>
</organism>
<dbReference type="InterPro" id="IPR000742">
    <property type="entry name" value="EGF"/>
</dbReference>
<dbReference type="Proteomes" id="UP000596742">
    <property type="component" value="Unassembled WGS sequence"/>
</dbReference>
<evidence type="ECO:0008006" key="6">
    <source>
        <dbReference type="Google" id="ProtNLM"/>
    </source>
</evidence>
<dbReference type="SUPFAM" id="SSF57196">
    <property type="entry name" value="EGF/Laminin"/>
    <property type="match status" value="1"/>
</dbReference>
<gene>
    <name evidence="4" type="ORF">MGAL_10B008561</name>
</gene>
<keyword evidence="5" id="KW-1185">Reference proteome</keyword>
<dbReference type="InterPro" id="IPR036056">
    <property type="entry name" value="Fibrinogen-like_C"/>
</dbReference>
<feature type="domain" description="Fibrinogen C-terminal" evidence="3">
    <location>
        <begin position="44"/>
        <end position="264"/>
    </location>
</feature>
<dbReference type="GO" id="GO:0005615">
    <property type="term" value="C:extracellular space"/>
    <property type="evidence" value="ECO:0007669"/>
    <property type="project" value="TreeGrafter"/>
</dbReference>
<evidence type="ECO:0000313" key="4">
    <source>
        <dbReference type="EMBL" id="VDI53175.1"/>
    </source>
</evidence>
<keyword evidence="1" id="KW-1015">Disulfide bond</keyword>
<dbReference type="InterPro" id="IPR050373">
    <property type="entry name" value="Fibrinogen_C-term_domain"/>
</dbReference>
<dbReference type="PROSITE" id="PS50026">
    <property type="entry name" value="EGF_3"/>
    <property type="match status" value="1"/>
</dbReference>
<name>A0A8B6FPF1_MYTGA</name>
<dbReference type="PROSITE" id="PS00022">
    <property type="entry name" value="EGF_1"/>
    <property type="match status" value="1"/>
</dbReference>
<comment type="caution">
    <text evidence="1">Lacks conserved residue(s) required for the propagation of feature annotation.</text>
</comment>
<dbReference type="SUPFAM" id="SSF56496">
    <property type="entry name" value="Fibrinogen C-terminal domain-like"/>
    <property type="match status" value="1"/>
</dbReference>
<dbReference type="Pfam" id="PF00008">
    <property type="entry name" value="EGF"/>
    <property type="match status" value="1"/>
</dbReference>
<reference evidence="4" key="1">
    <citation type="submission" date="2018-11" db="EMBL/GenBank/DDBJ databases">
        <authorList>
            <person name="Alioto T."/>
            <person name="Alioto T."/>
        </authorList>
    </citation>
    <scope>NUCLEOTIDE SEQUENCE</scope>
</reference>
<dbReference type="InterPro" id="IPR014716">
    <property type="entry name" value="Fibrinogen_a/b/g_C_1"/>
</dbReference>
<dbReference type="Gene3D" id="2.10.25.10">
    <property type="entry name" value="Laminin"/>
    <property type="match status" value="1"/>
</dbReference>
<dbReference type="PROSITE" id="PS51406">
    <property type="entry name" value="FIBRINOGEN_C_2"/>
    <property type="match status" value="1"/>
</dbReference>
<dbReference type="Gene3D" id="4.10.530.10">
    <property type="entry name" value="Gamma-fibrinogen Carboxyl Terminal Fragment, domain 2"/>
    <property type="match status" value="1"/>
</dbReference>
<dbReference type="Pfam" id="PF00147">
    <property type="entry name" value="Fibrinogen_C"/>
    <property type="match status" value="1"/>
</dbReference>
<dbReference type="FunFam" id="2.10.25.10:FF:000525">
    <property type="entry name" value="Fat-like cadherin-related tumor suppressor homolog"/>
    <property type="match status" value="1"/>
</dbReference>
<comment type="caution">
    <text evidence="4">The sequence shown here is derived from an EMBL/GenBank/DDBJ whole genome shotgun (WGS) entry which is preliminary data.</text>
</comment>
<dbReference type="EMBL" id="UYJE01007271">
    <property type="protein sequence ID" value="VDI53175.1"/>
    <property type="molecule type" value="Genomic_DNA"/>
</dbReference>
<dbReference type="AlphaFoldDB" id="A0A8B6FPF1"/>
<evidence type="ECO:0000259" key="3">
    <source>
        <dbReference type="PROSITE" id="PS51406"/>
    </source>
</evidence>
<dbReference type="OrthoDB" id="6345539at2759"/>
<dbReference type="PANTHER" id="PTHR19143">
    <property type="entry name" value="FIBRINOGEN/TENASCIN/ANGIOPOEITIN"/>
    <property type="match status" value="1"/>
</dbReference>
<feature type="disulfide bond" evidence="1">
    <location>
        <begin position="44"/>
        <end position="53"/>
    </location>
</feature>
<dbReference type="CDD" id="cd00054">
    <property type="entry name" value="EGF_CA"/>
    <property type="match status" value="1"/>
</dbReference>
<dbReference type="SMART" id="SM00186">
    <property type="entry name" value="FBG"/>
    <property type="match status" value="1"/>
</dbReference>
<feature type="domain" description="EGF-like" evidence="2">
    <location>
        <begin position="18"/>
        <end position="54"/>
    </location>
</feature>
<accession>A0A8B6FPF1</accession>